<dbReference type="RefSeq" id="WP_129574498.1">
    <property type="nucleotide sequence ID" value="NZ_CP012672.1"/>
</dbReference>
<dbReference type="InterPro" id="IPR025202">
    <property type="entry name" value="PLD-like_dom"/>
</dbReference>
<dbReference type="CDD" id="cd09117">
    <property type="entry name" value="PLDc_Bfil_DEXD_like"/>
    <property type="match status" value="1"/>
</dbReference>
<evidence type="ECO:0000313" key="3">
    <source>
        <dbReference type="EMBL" id="AYM53007.1"/>
    </source>
</evidence>
<evidence type="ECO:0000259" key="1">
    <source>
        <dbReference type="Pfam" id="PF13091"/>
    </source>
</evidence>
<dbReference type="EMBL" id="CP012672">
    <property type="protein sequence ID" value="AUX30526.1"/>
    <property type="molecule type" value="Genomic_DNA"/>
</dbReference>
<accession>A0A3S7UW92</accession>
<organism evidence="3">
    <name type="scientific">Sorangium cellulosum</name>
    <name type="common">Polyangium cellulosum</name>
    <dbReference type="NCBI Taxonomy" id="56"/>
    <lineage>
        <taxon>Bacteria</taxon>
        <taxon>Pseudomonadati</taxon>
        <taxon>Myxococcota</taxon>
        <taxon>Polyangia</taxon>
        <taxon>Polyangiales</taxon>
        <taxon>Polyangiaceae</taxon>
        <taxon>Sorangium</taxon>
    </lineage>
</organism>
<dbReference type="SUPFAM" id="SSF56024">
    <property type="entry name" value="Phospholipase D/nuclease"/>
    <property type="match status" value="1"/>
</dbReference>
<feature type="domain" description="Phospholipase D-like" evidence="1">
    <location>
        <begin position="78"/>
        <end position="143"/>
    </location>
</feature>
<protein>
    <submittedName>
        <fullName evidence="3">Phospholipase</fullName>
    </submittedName>
</protein>
<sequence length="464" mass="54056">MQTILGKINGTFLVNLLTQSYPVSKSIRAAVAYAELHEPLIDHLRRHPEVRLKFYGRMDETGAVAVQLLDWFLKKAPPTVECFLVNGAYHPKVIWWHGYGAYIGSANLTRNGWEKNIEAGLFLTEDELEDCGVAEQLDNLFEELDRISLRLTNELYAKLDDIEKERRRIRLHIDSLKRKYDDILGKEKPYAGQTFVFRPSERPSKARQEFVDEWRETLQLMRTLCRDFDTMKKRPVWVPATANPTVHFDQFLHGYYYHIVLKSFDEGDSGAKVGWLYERHKASPERALATAADWWASLSEPPSKGAYDKAYFIRERAPRMQELLTRATLESMTEETFVEAMINVYAFRDHARRIENSTYGLPADHHESEDERVERFAKWIWTRHSDTGKSVVDLLRFVIYASDPVDAVDRLWIATRDKRWRLPRLGKSSLGEVLGWARPNDYPPRNDRTNKALRALGYDVQVFK</sequence>
<dbReference type="AlphaFoldDB" id="A0A3S7UW92"/>
<reference evidence="3" key="2">
    <citation type="journal article" date="2018" name="J. Ind. Microbiol. Biotechnol.">
        <title>Genome mining reveals uncommon alkylpyrones as type III PKS products from myxobacteria.</title>
        <authorList>
            <person name="Hug J.J."/>
            <person name="Panter F."/>
            <person name="Krug D."/>
            <person name="Muller R."/>
        </authorList>
    </citation>
    <scope>NUCLEOTIDE SEQUENCE</scope>
    <source>
        <strain evidence="3">So ce836</strain>
    </source>
</reference>
<dbReference type="Pfam" id="PF13091">
    <property type="entry name" value="PLDc_2"/>
    <property type="match status" value="1"/>
</dbReference>
<dbReference type="Proteomes" id="UP000295497">
    <property type="component" value="Chromosome"/>
</dbReference>
<gene>
    <name evidence="2" type="ORF">SOCE836_026350</name>
</gene>
<proteinExistence type="predicted"/>
<evidence type="ECO:0000313" key="4">
    <source>
        <dbReference type="Proteomes" id="UP000295497"/>
    </source>
</evidence>
<dbReference type="EMBL" id="MH908891">
    <property type="protein sequence ID" value="AYM53007.1"/>
    <property type="molecule type" value="Genomic_DNA"/>
</dbReference>
<dbReference type="Gene3D" id="3.30.870.10">
    <property type="entry name" value="Endonuclease Chain A"/>
    <property type="match status" value="1"/>
</dbReference>
<reference evidence="2 4" key="1">
    <citation type="submission" date="2015-09" db="EMBL/GenBank/DDBJ databases">
        <title>Sorangium comparison.</title>
        <authorList>
            <person name="Zaburannyi N."/>
            <person name="Bunk B."/>
            <person name="Overmann J."/>
            <person name="Mueller R."/>
        </authorList>
    </citation>
    <scope>NUCLEOTIDE SEQUENCE [LARGE SCALE GENOMIC DNA]</scope>
    <source>
        <strain evidence="2 4">So ce836</strain>
    </source>
</reference>
<name>A0A3S7UW92_SORCE</name>
<evidence type="ECO:0000313" key="2">
    <source>
        <dbReference type="EMBL" id="AUX30526.1"/>
    </source>
</evidence>